<evidence type="ECO:0000256" key="4">
    <source>
        <dbReference type="ARBA" id="ARBA00023136"/>
    </source>
</evidence>
<dbReference type="eggNOG" id="COG3596">
    <property type="taxonomic scope" value="Bacteria"/>
</dbReference>
<dbReference type="STRING" id="1173020.Cha6605_4232"/>
<dbReference type="Pfam" id="PF05128">
    <property type="entry name" value="DUF697"/>
    <property type="match status" value="1"/>
</dbReference>
<evidence type="ECO:0000313" key="8">
    <source>
        <dbReference type="Proteomes" id="UP000010366"/>
    </source>
</evidence>
<keyword evidence="8" id="KW-1185">Reference proteome</keyword>
<name>K9ULU5_CHAP6</name>
<dbReference type="Pfam" id="PF01926">
    <property type="entry name" value="MMR_HSR1"/>
    <property type="match status" value="1"/>
</dbReference>
<dbReference type="SUPFAM" id="SSF52540">
    <property type="entry name" value="P-loop containing nucleoside triphosphate hydrolases"/>
    <property type="match status" value="1"/>
</dbReference>
<protein>
    <submittedName>
        <fullName evidence="7">Uncharacterized protein associated with GTPases</fullName>
    </submittedName>
</protein>
<evidence type="ECO:0000256" key="3">
    <source>
        <dbReference type="ARBA" id="ARBA00022989"/>
    </source>
</evidence>
<organism evidence="7 8">
    <name type="scientific">Chamaesiphon minutus (strain ATCC 27169 / PCC 6605)</name>
    <dbReference type="NCBI Taxonomy" id="1173020"/>
    <lineage>
        <taxon>Bacteria</taxon>
        <taxon>Bacillati</taxon>
        <taxon>Cyanobacteriota</taxon>
        <taxon>Cyanophyceae</taxon>
        <taxon>Gomontiellales</taxon>
        <taxon>Chamaesiphonaceae</taxon>
        <taxon>Chamaesiphon</taxon>
    </lineage>
</organism>
<dbReference type="RefSeq" id="WP_015161283.1">
    <property type="nucleotide sequence ID" value="NC_019697.1"/>
</dbReference>
<dbReference type="InterPro" id="IPR027417">
    <property type="entry name" value="P-loop_NTPase"/>
</dbReference>
<sequence length="444" mass="47574">MPQQPESSTPEPQADNPATAQNKSTIAGLTDRLAGGWQQATNKAMQILPVDRAAQTVGKWFSVDETQVAEILATVRAQLPTTEALLIGKPQAGKSSIVRGLTGVSAEIVGQGFRPHTQSTARYNYPSSELPLLVFTDTVGLGDVDRDTNSLIQELIGDLETETNRPRIIILTVKINDFAIDTIRQIASELRQKYPQIPCLLAVTCLHEIYPPTQLDHPEEPTSIEPVDRAFTAIQQAFTGLFDRAVLIDFTLAEDGYTPEFYGLEAMRTALADLLPEAESRAMSQLLEAGTATQDAEGNKLGNIYRDVARRYILPCAIAAGTVAAIPLPFADLPVLTAIQVSMVGLLGKLYGQTLTPSQAGGVVSAIAGGFVAQLVARQLIKFIPGFGSIISASWAAAYTVALGEGACVYFGDLMGGKKPDPQQIQAVMAEAFSSAKQQFNVSR</sequence>
<feature type="region of interest" description="Disordered" evidence="5">
    <location>
        <begin position="1"/>
        <end position="21"/>
    </location>
</feature>
<accession>K9ULU5</accession>
<dbReference type="HOGENOM" id="CLU_057498_0_0_3"/>
<dbReference type="AlphaFoldDB" id="K9ULU5"/>
<keyword evidence="2" id="KW-0812">Transmembrane</keyword>
<keyword evidence="3" id="KW-1133">Transmembrane helix</keyword>
<reference evidence="7 8" key="1">
    <citation type="submission" date="2012-05" db="EMBL/GenBank/DDBJ databases">
        <title>Finished chromosome of genome of Chamaesiphon sp. PCC 6605.</title>
        <authorList>
            <consortium name="US DOE Joint Genome Institute"/>
            <person name="Gugger M."/>
            <person name="Coursin T."/>
            <person name="Rippka R."/>
            <person name="Tandeau De Marsac N."/>
            <person name="Huntemann M."/>
            <person name="Wei C.-L."/>
            <person name="Han J."/>
            <person name="Detter J.C."/>
            <person name="Han C."/>
            <person name="Tapia R."/>
            <person name="Chen A."/>
            <person name="Kyrpides N."/>
            <person name="Mavromatis K."/>
            <person name="Markowitz V."/>
            <person name="Szeto E."/>
            <person name="Ivanova N."/>
            <person name="Pagani I."/>
            <person name="Pati A."/>
            <person name="Goodwin L."/>
            <person name="Nordberg H.P."/>
            <person name="Cantor M.N."/>
            <person name="Hua S.X."/>
            <person name="Woyke T."/>
            <person name="Kerfeld C.A."/>
        </authorList>
    </citation>
    <scope>NUCLEOTIDE SEQUENCE [LARGE SCALE GENOMIC DNA]</scope>
    <source>
        <strain evidence="8">ATCC 27169 / PCC 6605</strain>
    </source>
</reference>
<evidence type="ECO:0000256" key="5">
    <source>
        <dbReference type="SAM" id="MobiDB-lite"/>
    </source>
</evidence>
<dbReference type="InterPro" id="IPR006073">
    <property type="entry name" value="GTP-bd"/>
</dbReference>
<gene>
    <name evidence="7" type="ORF">Cha6605_4232</name>
</gene>
<dbReference type="Proteomes" id="UP000010366">
    <property type="component" value="Chromosome"/>
</dbReference>
<dbReference type="InterPro" id="IPR021147">
    <property type="entry name" value="DUF697"/>
</dbReference>
<evidence type="ECO:0000256" key="1">
    <source>
        <dbReference type="ARBA" id="ARBA00004141"/>
    </source>
</evidence>
<keyword evidence="4" id="KW-0472">Membrane</keyword>
<dbReference type="eggNOG" id="COG3597">
    <property type="taxonomic scope" value="Bacteria"/>
</dbReference>
<evidence type="ECO:0000313" key="7">
    <source>
        <dbReference type="EMBL" id="AFY95174.1"/>
    </source>
</evidence>
<evidence type="ECO:0000256" key="2">
    <source>
        <dbReference type="ARBA" id="ARBA00022692"/>
    </source>
</evidence>
<dbReference type="GO" id="GO:0016020">
    <property type="term" value="C:membrane"/>
    <property type="evidence" value="ECO:0007669"/>
    <property type="project" value="UniProtKB-SubCell"/>
</dbReference>
<dbReference type="KEGG" id="cmp:Cha6605_4232"/>
<dbReference type="PATRIC" id="fig|1173020.3.peg.4851"/>
<evidence type="ECO:0000259" key="6">
    <source>
        <dbReference type="Pfam" id="PF01926"/>
    </source>
</evidence>
<comment type="subcellular location">
    <subcellularLocation>
        <location evidence="1">Membrane</location>
        <topology evidence="1">Multi-pass membrane protein</topology>
    </subcellularLocation>
</comment>
<feature type="compositionally biased region" description="Low complexity" evidence="5">
    <location>
        <begin position="1"/>
        <end position="13"/>
    </location>
</feature>
<dbReference type="EMBL" id="CP003600">
    <property type="protein sequence ID" value="AFY95174.1"/>
    <property type="molecule type" value="Genomic_DNA"/>
</dbReference>
<feature type="domain" description="G" evidence="6">
    <location>
        <begin position="85"/>
        <end position="202"/>
    </location>
</feature>
<dbReference type="Gene3D" id="3.40.50.300">
    <property type="entry name" value="P-loop containing nucleotide triphosphate hydrolases"/>
    <property type="match status" value="1"/>
</dbReference>
<dbReference type="GO" id="GO:0005525">
    <property type="term" value="F:GTP binding"/>
    <property type="evidence" value="ECO:0007669"/>
    <property type="project" value="InterPro"/>
</dbReference>
<proteinExistence type="predicted"/>